<dbReference type="PANTHER" id="PTHR10889:SF1">
    <property type="entry name" value="DEOXYRIBOSE-PHOSPHATE ALDOLASE"/>
    <property type="match status" value="1"/>
</dbReference>
<reference evidence="8 9" key="1">
    <citation type="submission" date="2024-04" db="EMBL/GenBank/DDBJ databases">
        <title>Tritrichomonas musculus Genome.</title>
        <authorList>
            <person name="Alves-Ferreira E."/>
            <person name="Grigg M."/>
            <person name="Lorenzi H."/>
            <person name="Galac M."/>
        </authorList>
    </citation>
    <scope>NUCLEOTIDE SEQUENCE [LARGE SCALE GENOMIC DNA]</scope>
    <source>
        <strain evidence="8 9">EAF2021</strain>
    </source>
</reference>
<dbReference type="InterPro" id="IPR011343">
    <property type="entry name" value="DeoC"/>
</dbReference>
<dbReference type="PANTHER" id="PTHR10889">
    <property type="entry name" value="DEOXYRIBOSE-PHOSPHATE ALDOLASE"/>
    <property type="match status" value="1"/>
</dbReference>
<comment type="catalytic activity">
    <reaction evidence="7">
        <text>2-deoxy-D-ribose 5-phosphate = D-glyceraldehyde 3-phosphate + acetaldehyde</text>
        <dbReference type="Rhea" id="RHEA:12821"/>
        <dbReference type="ChEBI" id="CHEBI:15343"/>
        <dbReference type="ChEBI" id="CHEBI:59776"/>
        <dbReference type="ChEBI" id="CHEBI:62877"/>
        <dbReference type="EC" id="4.1.2.4"/>
    </reaction>
</comment>
<protein>
    <recommendedName>
        <fullName evidence="2">deoxyribose-phosphate aldolase</fullName>
        <ecNumber evidence="2">4.1.2.4</ecNumber>
    </recommendedName>
    <alternativeName>
        <fullName evidence="6">2-deoxy-D-ribose 5-phosphate aldolase</fullName>
    </alternativeName>
</protein>
<gene>
    <name evidence="8" type="ORF">M9Y10_022502</name>
</gene>
<evidence type="ECO:0000256" key="3">
    <source>
        <dbReference type="ARBA" id="ARBA00022490"/>
    </source>
</evidence>
<evidence type="ECO:0000256" key="6">
    <source>
        <dbReference type="ARBA" id="ARBA00032755"/>
    </source>
</evidence>
<dbReference type="InterPro" id="IPR028581">
    <property type="entry name" value="DeoC_typeI"/>
</dbReference>
<keyword evidence="4" id="KW-0456">Lyase</keyword>
<dbReference type="InterPro" id="IPR013785">
    <property type="entry name" value="Aldolase_TIM"/>
</dbReference>
<comment type="caution">
    <text evidence="8">The sequence shown here is derived from an EMBL/GenBank/DDBJ whole genome shotgun (WGS) entry which is preliminary data.</text>
</comment>
<evidence type="ECO:0000313" key="8">
    <source>
        <dbReference type="EMBL" id="KAK8894070.1"/>
    </source>
</evidence>
<evidence type="ECO:0000256" key="2">
    <source>
        <dbReference type="ARBA" id="ARBA00012515"/>
    </source>
</evidence>
<evidence type="ECO:0000256" key="7">
    <source>
        <dbReference type="ARBA" id="ARBA00048791"/>
    </source>
</evidence>
<dbReference type="EMBL" id="JAPFFF010000003">
    <property type="protein sequence ID" value="KAK8894070.1"/>
    <property type="molecule type" value="Genomic_DNA"/>
</dbReference>
<evidence type="ECO:0000256" key="1">
    <source>
        <dbReference type="ARBA" id="ARBA00010936"/>
    </source>
</evidence>
<dbReference type="SUPFAM" id="SSF51569">
    <property type="entry name" value="Aldolase"/>
    <property type="match status" value="1"/>
</dbReference>
<dbReference type="InterPro" id="IPR002915">
    <property type="entry name" value="DeoC/FbaB/LacD_aldolase"/>
</dbReference>
<keyword evidence="9" id="KW-1185">Reference proteome</keyword>
<evidence type="ECO:0000313" key="9">
    <source>
        <dbReference type="Proteomes" id="UP001470230"/>
    </source>
</evidence>
<evidence type="ECO:0000256" key="5">
    <source>
        <dbReference type="ARBA" id="ARBA00023270"/>
    </source>
</evidence>
<dbReference type="PIRSF" id="PIRSF001357">
    <property type="entry name" value="DeoC"/>
    <property type="match status" value="1"/>
</dbReference>
<comment type="similarity">
    <text evidence="1">Belongs to the DeoC/FbaB aldolase family. DeoC type 1 subfamily.</text>
</comment>
<sequence>MDLQARIAYVAERLSTSNTDVKNRLDNAKEDKTIPADKTNIPAHVDFTVLNANATAADIVTLCQKAKQYKTISVCVNPNRVAICKKELEGSGIKIASVIGFPLGATTSAAKAFEAHNAVEEGADEIDMVIDIGALIEGDYKKVSKDISEIVAACPGKYVKCIIETCYLTKDQIIDASILTVYSGADNVKTSTGFGKDGAKVEDVKLMRQVVGPRFGVKAAGGIRTKEDAQKMIEAGASRIGASRETIFQ</sequence>
<proteinExistence type="inferred from homology"/>
<keyword evidence="5" id="KW-0704">Schiff base</keyword>
<organism evidence="8 9">
    <name type="scientific">Tritrichomonas musculus</name>
    <dbReference type="NCBI Taxonomy" id="1915356"/>
    <lineage>
        <taxon>Eukaryota</taxon>
        <taxon>Metamonada</taxon>
        <taxon>Parabasalia</taxon>
        <taxon>Tritrichomonadida</taxon>
        <taxon>Tritrichomonadidae</taxon>
        <taxon>Tritrichomonas</taxon>
    </lineage>
</organism>
<dbReference type="SMART" id="SM01133">
    <property type="entry name" value="DeoC"/>
    <property type="match status" value="1"/>
</dbReference>
<dbReference type="Pfam" id="PF01791">
    <property type="entry name" value="DeoC"/>
    <property type="match status" value="1"/>
</dbReference>
<keyword evidence="3" id="KW-0963">Cytoplasm</keyword>
<dbReference type="EC" id="4.1.2.4" evidence="2"/>
<dbReference type="NCBIfam" id="TIGR00126">
    <property type="entry name" value="deoC"/>
    <property type="match status" value="1"/>
</dbReference>
<accession>A0ABR2KSH8</accession>
<name>A0ABR2KSH8_9EUKA</name>
<dbReference type="Proteomes" id="UP001470230">
    <property type="component" value="Unassembled WGS sequence"/>
</dbReference>
<dbReference type="HAMAP" id="MF_00114">
    <property type="entry name" value="DeoC_type1"/>
    <property type="match status" value="1"/>
</dbReference>
<evidence type="ECO:0000256" key="4">
    <source>
        <dbReference type="ARBA" id="ARBA00023239"/>
    </source>
</evidence>
<dbReference type="Gene3D" id="3.20.20.70">
    <property type="entry name" value="Aldolase class I"/>
    <property type="match status" value="1"/>
</dbReference>
<dbReference type="CDD" id="cd00959">
    <property type="entry name" value="DeoC"/>
    <property type="match status" value="1"/>
</dbReference>